<dbReference type="EMBL" id="OX458333">
    <property type="protein sequence ID" value="CAI8851119.1"/>
    <property type="molecule type" value="Genomic_DNA"/>
</dbReference>
<gene>
    <name evidence="1" type="ORF">MSZNOR_2511</name>
</gene>
<keyword evidence="2" id="KW-1185">Reference proteome</keyword>
<dbReference type="Proteomes" id="UP001162030">
    <property type="component" value="Chromosome"/>
</dbReference>
<sequence length="238" mass="26213">MDPEHFAEMVVEALRMYAHGRIRTLARGDVQHAVRTEGKPRAIVLGAVIGRYRPKDHSNLLQATPVGRQHAPGDSGAVAAPPRLGIAPVDCPVGREVRAQCNIEQTALAAGVDRRHPDYRRTQIPFGRDDSHTAGFFGDEHIAAWKRFHRPRLLKPSCQYNNIKGDIGLDDARTGLPGKCRVLVLRVRSACFERGTGVRPTRCLSPGATRTGHQGEHRDKGCTASLHREPSLATNFIF</sequence>
<reference evidence="1 2" key="1">
    <citation type="submission" date="2023-03" db="EMBL/GenBank/DDBJ databases">
        <authorList>
            <person name="Pearce D."/>
        </authorList>
    </citation>
    <scope>NUCLEOTIDE SEQUENCE [LARGE SCALE GENOMIC DNA]</scope>
    <source>
        <strain evidence="1">Msz</strain>
    </source>
</reference>
<name>A0ABM9I2M9_9GAMM</name>
<evidence type="ECO:0000313" key="1">
    <source>
        <dbReference type="EMBL" id="CAI8851119.1"/>
    </source>
</evidence>
<accession>A0ABM9I2M9</accession>
<proteinExistence type="predicted"/>
<evidence type="ECO:0000313" key="2">
    <source>
        <dbReference type="Proteomes" id="UP001162030"/>
    </source>
</evidence>
<protein>
    <submittedName>
        <fullName evidence="1">Uncharacterized protein</fullName>
    </submittedName>
</protein>
<organism evidence="1 2">
    <name type="scientific">Methylocaldum szegediense</name>
    <dbReference type="NCBI Taxonomy" id="73780"/>
    <lineage>
        <taxon>Bacteria</taxon>
        <taxon>Pseudomonadati</taxon>
        <taxon>Pseudomonadota</taxon>
        <taxon>Gammaproteobacteria</taxon>
        <taxon>Methylococcales</taxon>
        <taxon>Methylococcaceae</taxon>
        <taxon>Methylocaldum</taxon>
    </lineage>
</organism>